<name>A0AAF3J2L5_9BILA</name>
<feature type="disulfide bond" evidence="14">
    <location>
        <begin position="40"/>
        <end position="105"/>
    </location>
</feature>
<dbReference type="InterPro" id="IPR029052">
    <property type="entry name" value="Metallo-depent_PP-like"/>
</dbReference>
<evidence type="ECO:0000256" key="10">
    <source>
        <dbReference type="ARBA" id="ARBA00023295"/>
    </source>
</evidence>
<dbReference type="Proteomes" id="UP000887575">
    <property type="component" value="Unassembled WGS sequence"/>
</dbReference>
<feature type="disulfide bond" evidence="14">
    <location>
        <begin position="37"/>
        <end position="112"/>
    </location>
</feature>
<dbReference type="Gene3D" id="3.60.21.10">
    <property type="match status" value="1"/>
</dbReference>
<dbReference type="AlphaFoldDB" id="A0AAF3J2L5"/>
<dbReference type="PROSITE" id="PS50015">
    <property type="entry name" value="SAP_B"/>
    <property type="match status" value="1"/>
</dbReference>
<evidence type="ECO:0000256" key="11">
    <source>
        <dbReference type="ARBA" id="ARBA00047268"/>
    </source>
</evidence>
<feature type="binding site" evidence="13">
    <location>
        <position position="153"/>
    </location>
    <ligand>
        <name>Zn(2+)</name>
        <dbReference type="ChEBI" id="CHEBI:29105"/>
        <label>1</label>
    </ligand>
</feature>
<evidence type="ECO:0000256" key="7">
    <source>
        <dbReference type="ARBA" id="ARBA00022833"/>
    </source>
</evidence>
<dbReference type="CDD" id="cd00842">
    <property type="entry name" value="MPP_ASMase"/>
    <property type="match status" value="1"/>
</dbReference>
<dbReference type="WBParaSite" id="MBELARI_LOCUS12309">
    <property type="protein sequence ID" value="MBELARI_LOCUS12309"/>
    <property type="gene ID" value="MBELARI_LOCUS12309"/>
</dbReference>
<dbReference type="GO" id="GO:0016798">
    <property type="term" value="F:hydrolase activity, acting on glycosyl bonds"/>
    <property type="evidence" value="ECO:0007669"/>
    <property type="project" value="UniProtKB-KW"/>
</dbReference>
<feature type="binding site" evidence="13">
    <location>
        <position position="155"/>
    </location>
    <ligand>
        <name>Zn(2+)</name>
        <dbReference type="ChEBI" id="CHEBI:29105"/>
        <label>1</label>
    </ligand>
</feature>
<comment type="similarity">
    <text evidence="2 12">Belongs to the acid sphingomyelinase family.</text>
</comment>
<dbReference type="InterPro" id="IPR041805">
    <property type="entry name" value="ASMase/PPN1_MPP"/>
</dbReference>
<dbReference type="GO" id="GO:0005615">
    <property type="term" value="C:extracellular space"/>
    <property type="evidence" value="ECO:0007669"/>
    <property type="project" value="TreeGrafter"/>
</dbReference>
<dbReference type="SMART" id="SM00741">
    <property type="entry name" value="SapB"/>
    <property type="match status" value="1"/>
</dbReference>
<feature type="binding site" evidence="13">
    <location>
        <position position="271"/>
    </location>
    <ligand>
        <name>Zn(2+)</name>
        <dbReference type="ChEBI" id="CHEBI:29105"/>
        <label>2</label>
    </ligand>
</feature>
<dbReference type="Gene3D" id="1.10.225.10">
    <property type="entry name" value="Saposin-like"/>
    <property type="match status" value="1"/>
</dbReference>
<dbReference type="SUPFAM" id="SSF47862">
    <property type="entry name" value="Saposin"/>
    <property type="match status" value="1"/>
</dbReference>
<comment type="catalytic activity">
    <reaction evidence="11">
        <text>a sphingomyelin + H2O = phosphocholine + an N-acylsphing-4-enine + H(+)</text>
        <dbReference type="Rhea" id="RHEA:19253"/>
        <dbReference type="ChEBI" id="CHEBI:15377"/>
        <dbReference type="ChEBI" id="CHEBI:15378"/>
        <dbReference type="ChEBI" id="CHEBI:17636"/>
        <dbReference type="ChEBI" id="CHEBI:52639"/>
        <dbReference type="ChEBI" id="CHEBI:295975"/>
        <dbReference type="EC" id="3.1.4.12"/>
    </reaction>
    <physiologicalReaction direction="left-to-right" evidence="11">
        <dbReference type="Rhea" id="RHEA:19254"/>
    </physiologicalReaction>
</comment>
<accession>A0AAF3J2L5</accession>
<protein>
    <recommendedName>
        <fullName evidence="12">Sphingomyelin phosphodiesterase</fullName>
        <ecNumber evidence="12">3.1.4.12</ecNumber>
    </recommendedName>
</protein>
<evidence type="ECO:0000256" key="1">
    <source>
        <dbReference type="ARBA" id="ARBA00004613"/>
    </source>
</evidence>
<evidence type="ECO:0000256" key="2">
    <source>
        <dbReference type="ARBA" id="ARBA00008234"/>
    </source>
</evidence>
<proteinExistence type="inferred from homology"/>
<feature type="binding site" evidence="13">
    <location>
        <position position="414"/>
    </location>
    <ligand>
        <name>Zn(2+)</name>
        <dbReference type="ChEBI" id="CHEBI:29105"/>
        <label>2</label>
    </ligand>
</feature>
<feature type="binding site" evidence="13">
    <location>
        <position position="231"/>
    </location>
    <ligand>
        <name>Zn(2+)</name>
        <dbReference type="ChEBI" id="CHEBI:29105"/>
        <label>1</label>
    </ligand>
</feature>
<dbReference type="Pfam" id="PF19272">
    <property type="entry name" value="ASMase_C"/>
    <property type="match status" value="1"/>
</dbReference>
<evidence type="ECO:0000256" key="12">
    <source>
        <dbReference type="PIRNR" id="PIRNR000948"/>
    </source>
</evidence>
<evidence type="ECO:0000256" key="4">
    <source>
        <dbReference type="ARBA" id="ARBA00022723"/>
    </source>
</evidence>
<dbReference type="GO" id="GO:0046872">
    <property type="term" value="F:metal ion binding"/>
    <property type="evidence" value="ECO:0007669"/>
    <property type="project" value="UniProtKB-KW"/>
</dbReference>
<keyword evidence="16" id="KW-1185">Reference proteome</keyword>
<evidence type="ECO:0000256" key="3">
    <source>
        <dbReference type="ARBA" id="ARBA00022525"/>
    </source>
</evidence>
<dbReference type="InterPro" id="IPR045473">
    <property type="entry name" value="ASM_C"/>
</dbReference>
<keyword evidence="6 12" id="KW-0378">Hydrolase</keyword>
<evidence type="ECO:0000256" key="9">
    <source>
        <dbReference type="ARBA" id="ARBA00023180"/>
    </source>
</evidence>
<feature type="binding site" evidence="13">
    <location>
        <position position="380"/>
    </location>
    <ligand>
        <name>Zn(2+)</name>
        <dbReference type="ChEBI" id="CHEBI:29105"/>
        <label>2</label>
    </ligand>
</feature>
<dbReference type="GO" id="GO:0005764">
    <property type="term" value="C:lysosome"/>
    <property type="evidence" value="ECO:0007669"/>
    <property type="project" value="TreeGrafter"/>
</dbReference>
<keyword evidence="8 14" id="KW-1015">Disulfide bond</keyword>
<dbReference type="EC" id="3.1.4.12" evidence="12"/>
<dbReference type="GO" id="GO:0006685">
    <property type="term" value="P:sphingomyelin catabolic process"/>
    <property type="evidence" value="ECO:0007669"/>
    <property type="project" value="UniProtKB-UniRule"/>
</dbReference>
<keyword evidence="7 13" id="KW-0862">Zinc</keyword>
<evidence type="ECO:0000256" key="8">
    <source>
        <dbReference type="ARBA" id="ARBA00023157"/>
    </source>
</evidence>
<keyword evidence="9" id="KW-0325">Glycoprotein</keyword>
<dbReference type="GO" id="GO:0046513">
    <property type="term" value="P:ceramide biosynthetic process"/>
    <property type="evidence" value="ECO:0007669"/>
    <property type="project" value="TreeGrafter"/>
</dbReference>
<evidence type="ECO:0000313" key="17">
    <source>
        <dbReference type="WBParaSite" id="MBELARI_LOCUS12309"/>
    </source>
</evidence>
<feature type="disulfide bond" evidence="14">
    <location>
        <begin position="180"/>
        <end position="203"/>
    </location>
</feature>
<dbReference type="PANTHER" id="PTHR10340">
    <property type="entry name" value="SPHINGOMYELIN PHOSPHODIESTERASE"/>
    <property type="match status" value="1"/>
</dbReference>
<dbReference type="InterPro" id="IPR011001">
    <property type="entry name" value="Saposin-like"/>
</dbReference>
<evidence type="ECO:0000313" key="16">
    <source>
        <dbReference type="Proteomes" id="UP000887575"/>
    </source>
</evidence>
<feature type="disulfide bond" evidence="14">
    <location>
        <begin position="68"/>
        <end position="79"/>
    </location>
</feature>
<evidence type="ECO:0000259" key="15">
    <source>
        <dbReference type="PROSITE" id="PS50015"/>
    </source>
</evidence>
<evidence type="ECO:0000256" key="5">
    <source>
        <dbReference type="ARBA" id="ARBA00022729"/>
    </source>
</evidence>
<organism evidence="16 17">
    <name type="scientific">Mesorhabditis belari</name>
    <dbReference type="NCBI Taxonomy" id="2138241"/>
    <lineage>
        <taxon>Eukaryota</taxon>
        <taxon>Metazoa</taxon>
        <taxon>Ecdysozoa</taxon>
        <taxon>Nematoda</taxon>
        <taxon>Chromadorea</taxon>
        <taxon>Rhabditida</taxon>
        <taxon>Rhabditina</taxon>
        <taxon>Rhabditomorpha</taxon>
        <taxon>Rhabditoidea</taxon>
        <taxon>Rhabditidae</taxon>
        <taxon>Mesorhabditinae</taxon>
        <taxon>Mesorhabditis</taxon>
    </lineage>
</organism>
<dbReference type="InterPro" id="IPR008139">
    <property type="entry name" value="SaposinB_dom"/>
</dbReference>
<keyword evidence="4 13" id="KW-0479">Metal-binding</keyword>
<comment type="function">
    <text evidence="12">Converts sphingomyelin to ceramide.</text>
</comment>
<feature type="disulfide bond" evidence="14">
    <location>
        <begin position="340"/>
        <end position="388"/>
    </location>
</feature>
<comment type="subcellular location">
    <subcellularLocation>
        <location evidence="1">Secreted</location>
    </subcellularLocation>
</comment>
<keyword evidence="10 12" id="KW-0326">Glycosidase</keyword>
<evidence type="ECO:0000256" key="13">
    <source>
        <dbReference type="PIRSR" id="PIRSR000948-1"/>
    </source>
</evidence>
<evidence type="ECO:0000256" key="14">
    <source>
        <dbReference type="PIRSR" id="PIRSR000948-2"/>
    </source>
</evidence>
<dbReference type="SUPFAM" id="SSF56300">
    <property type="entry name" value="Metallo-dependent phosphatases"/>
    <property type="match status" value="1"/>
</dbReference>
<sequence>MFQEIQTVMTQSATDQFLNTFMMHLLSLNRSESNFTCNLCLTFISDVQMFVKGNGSINSILPAIGDFCTQAQLDHPYVCEGIVDQFGPEIAFILAQSNFTATTICGSLLPNCGPNLLKTRMWPMKLPGKKPPVKPWPTVKKGNPTMRVLHLSDIHIDWSYTPGSEADCNVGSGVANTLCCRSYPDSSKTPQMKAGVWGTLANCDLPYQTFISVLKHISQKEKLDYIIVTGDMVAHDIWNYSKGRTRSTLQIISGVLRLFFPTTPIYNSIGNHEGVPMDSFVSHENRGYAAFGTQWLYNQLPNFWTNRLARTNAKDIKYRASFAVSVKKGLRLLSLNSIYCSEWNFLVYLHPVDPDGTLKWLVDQLSDAERKGDKVHIISHIPPGIDYCLKGWSFNFYNIVNRFEGTITAMFYGHTHNDQFNVFYENGDPTGRPTHFTWIAPSLTTYSYLNPAYRIYTVDGAYNGSSYTVLNAETYITNLAKANNQQNDLTWNLEYKTKEAYGMKDLSPQSWNKLIKQLGNNTGLFNKYYNYYFHRMSGKIATVDPATKASMICAMKSGRSYDQANFCK</sequence>
<feature type="disulfide bond" evidence="14">
    <location>
        <begin position="168"/>
        <end position="179"/>
    </location>
</feature>
<dbReference type="InterPro" id="IPR004843">
    <property type="entry name" value="Calcineurin-like_PHP"/>
</dbReference>
<feature type="disulfide bond" evidence="14">
    <location>
        <begin position="553"/>
        <end position="567"/>
    </location>
</feature>
<comment type="cofactor">
    <cofactor evidence="13">
        <name>Zn(2+)</name>
        <dbReference type="ChEBI" id="CHEBI:29105"/>
    </cofactor>
    <text evidence="13">Binds 2 Zn(2+) ions per subunit.</text>
</comment>
<dbReference type="PANTHER" id="PTHR10340:SF54">
    <property type="entry name" value="SPHINGOMYELIN PHOSPHODIESTERASE 2"/>
    <property type="match status" value="1"/>
</dbReference>
<feature type="binding site" evidence="13">
    <location>
        <position position="416"/>
    </location>
    <ligand>
        <name>Zn(2+)</name>
        <dbReference type="ChEBI" id="CHEBI:29105"/>
        <label>1</label>
    </ligand>
</feature>
<reference evidence="17" key="1">
    <citation type="submission" date="2024-02" db="UniProtKB">
        <authorList>
            <consortium name="WormBaseParasite"/>
        </authorList>
    </citation>
    <scope>IDENTIFICATION</scope>
</reference>
<keyword evidence="3" id="KW-0964">Secreted</keyword>
<keyword evidence="5" id="KW-0732">Signal</keyword>
<dbReference type="GO" id="GO:0061750">
    <property type="term" value="F:acid sphingomyelin phosphodiesterase activity"/>
    <property type="evidence" value="ECO:0007669"/>
    <property type="project" value="TreeGrafter"/>
</dbReference>
<dbReference type="Pfam" id="PF00149">
    <property type="entry name" value="Metallophos"/>
    <property type="match status" value="1"/>
</dbReference>
<dbReference type="InterPro" id="IPR011160">
    <property type="entry name" value="Sphingomy_PDE"/>
</dbReference>
<feature type="binding site" evidence="13">
    <location>
        <position position="231"/>
    </location>
    <ligand>
        <name>Zn(2+)</name>
        <dbReference type="ChEBI" id="CHEBI:29105"/>
        <label>2</label>
    </ligand>
</feature>
<evidence type="ECO:0000256" key="6">
    <source>
        <dbReference type="ARBA" id="ARBA00022801"/>
    </source>
</evidence>
<dbReference type="GO" id="GO:0016020">
    <property type="term" value="C:membrane"/>
    <property type="evidence" value="ECO:0007669"/>
    <property type="project" value="GOC"/>
</dbReference>
<dbReference type="PIRSF" id="PIRSF000948">
    <property type="entry name" value="Sphingomy_PDE"/>
    <property type="match status" value="1"/>
</dbReference>
<feature type="domain" description="Saposin B-type" evidence="15">
    <location>
        <begin position="33"/>
        <end position="116"/>
    </location>
</feature>